<dbReference type="SUPFAM" id="SSF57603">
    <property type="entry name" value="FnI-like domain"/>
    <property type="match status" value="1"/>
</dbReference>
<dbReference type="Proteomes" id="UP000735302">
    <property type="component" value="Unassembled WGS sequence"/>
</dbReference>
<dbReference type="EMBL" id="BLXT01002664">
    <property type="protein sequence ID" value="GFN96285.1"/>
    <property type="molecule type" value="Genomic_DNA"/>
</dbReference>
<sequence>MASCRVYNTAIFVLLCTTICTSYGCRRVMDPCKHGPLYYLHGTLFTTEYCNLYRCDDSKWVYKYKKCSLRKMCFSEGMIMRIDGVKRRCILITNKISDWEVIDNFP</sequence>
<comment type="caution">
    <text evidence="2">The sequence shown here is derived from an EMBL/GenBank/DDBJ whole genome shotgun (WGS) entry which is preliminary data.</text>
</comment>
<evidence type="ECO:0000256" key="1">
    <source>
        <dbReference type="SAM" id="SignalP"/>
    </source>
</evidence>
<accession>A0AAV3ZJZ4</accession>
<protein>
    <submittedName>
        <fullName evidence="2">Uncharacterized protein</fullName>
    </submittedName>
</protein>
<feature type="chain" id="PRO_5043819901" evidence="1">
    <location>
        <begin position="25"/>
        <end position="106"/>
    </location>
</feature>
<evidence type="ECO:0000313" key="3">
    <source>
        <dbReference type="Proteomes" id="UP000735302"/>
    </source>
</evidence>
<proteinExistence type="predicted"/>
<organism evidence="2 3">
    <name type="scientific">Plakobranchus ocellatus</name>
    <dbReference type="NCBI Taxonomy" id="259542"/>
    <lineage>
        <taxon>Eukaryota</taxon>
        <taxon>Metazoa</taxon>
        <taxon>Spiralia</taxon>
        <taxon>Lophotrochozoa</taxon>
        <taxon>Mollusca</taxon>
        <taxon>Gastropoda</taxon>
        <taxon>Heterobranchia</taxon>
        <taxon>Euthyneura</taxon>
        <taxon>Panpulmonata</taxon>
        <taxon>Sacoglossa</taxon>
        <taxon>Placobranchoidea</taxon>
        <taxon>Plakobranchidae</taxon>
        <taxon>Plakobranchus</taxon>
    </lineage>
</organism>
<gene>
    <name evidence="2" type="ORF">PoB_002279100</name>
</gene>
<feature type="signal peptide" evidence="1">
    <location>
        <begin position="1"/>
        <end position="24"/>
    </location>
</feature>
<keyword evidence="1" id="KW-0732">Signal</keyword>
<dbReference type="AlphaFoldDB" id="A0AAV3ZJZ4"/>
<evidence type="ECO:0000313" key="2">
    <source>
        <dbReference type="EMBL" id="GFN96285.1"/>
    </source>
</evidence>
<dbReference type="PROSITE" id="PS51257">
    <property type="entry name" value="PROKAR_LIPOPROTEIN"/>
    <property type="match status" value="1"/>
</dbReference>
<reference evidence="2 3" key="1">
    <citation type="journal article" date="2021" name="Elife">
        <title>Chloroplast acquisition without the gene transfer in kleptoplastic sea slugs, Plakobranchus ocellatus.</title>
        <authorList>
            <person name="Maeda T."/>
            <person name="Takahashi S."/>
            <person name="Yoshida T."/>
            <person name="Shimamura S."/>
            <person name="Takaki Y."/>
            <person name="Nagai Y."/>
            <person name="Toyoda A."/>
            <person name="Suzuki Y."/>
            <person name="Arimoto A."/>
            <person name="Ishii H."/>
            <person name="Satoh N."/>
            <person name="Nishiyama T."/>
            <person name="Hasebe M."/>
            <person name="Maruyama T."/>
            <person name="Minagawa J."/>
            <person name="Obokata J."/>
            <person name="Shigenobu S."/>
        </authorList>
    </citation>
    <scope>NUCLEOTIDE SEQUENCE [LARGE SCALE GENOMIC DNA]</scope>
</reference>
<keyword evidence="3" id="KW-1185">Reference proteome</keyword>
<name>A0AAV3ZJZ4_9GAST</name>